<dbReference type="CDD" id="cd06261">
    <property type="entry name" value="TM_PBP2"/>
    <property type="match status" value="1"/>
</dbReference>
<evidence type="ECO:0000256" key="2">
    <source>
        <dbReference type="ARBA" id="ARBA00022448"/>
    </source>
</evidence>
<gene>
    <name evidence="10" type="ORF">SAMN04489747_1126</name>
</gene>
<dbReference type="STRING" id="675864.SAMN04489747_1126"/>
<dbReference type="Proteomes" id="UP000198546">
    <property type="component" value="Chromosome i"/>
</dbReference>
<accession>A0A1G6VE98</accession>
<keyword evidence="6 7" id="KW-0472">Membrane</keyword>
<feature type="transmembrane region" description="Helical" evidence="7">
    <location>
        <begin position="42"/>
        <end position="63"/>
    </location>
</feature>
<dbReference type="InterPro" id="IPR035906">
    <property type="entry name" value="MetI-like_sf"/>
</dbReference>
<dbReference type="OrthoDB" id="61122at2"/>
<evidence type="ECO:0000256" key="7">
    <source>
        <dbReference type="RuleBase" id="RU363032"/>
    </source>
</evidence>
<keyword evidence="10" id="KW-0762">Sugar transport</keyword>
<dbReference type="EMBL" id="LT629688">
    <property type="protein sequence ID" value="SDD51723.1"/>
    <property type="molecule type" value="Genomic_DNA"/>
</dbReference>
<evidence type="ECO:0000256" key="5">
    <source>
        <dbReference type="ARBA" id="ARBA00022989"/>
    </source>
</evidence>
<keyword evidence="11" id="KW-1185">Reference proteome</keyword>
<dbReference type="SUPFAM" id="SSF161098">
    <property type="entry name" value="MetI-like"/>
    <property type="match status" value="1"/>
</dbReference>
<evidence type="ECO:0000259" key="9">
    <source>
        <dbReference type="PROSITE" id="PS50928"/>
    </source>
</evidence>
<dbReference type="PROSITE" id="PS50928">
    <property type="entry name" value="ABC_TM1"/>
    <property type="match status" value="1"/>
</dbReference>
<dbReference type="GO" id="GO:0005886">
    <property type="term" value="C:plasma membrane"/>
    <property type="evidence" value="ECO:0007669"/>
    <property type="project" value="UniProtKB-SubCell"/>
</dbReference>
<organism evidence="10 11">
    <name type="scientific">Auraticoccus monumenti</name>
    <dbReference type="NCBI Taxonomy" id="675864"/>
    <lineage>
        <taxon>Bacteria</taxon>
        <taxon>Bacillati</taxon>
        <taxon>Actinomycetota</taxon>
        <taxon>Actinomycetes</taxon>
        <taxon>Propionibacteriales</taxon>
        <taxon>Propionibacteriaceae</taxon>
        <taxon>Auraticoccus</taxon>
    </lineage>
</organism>
<dbReference type="PANTHER" id="PTHR43744">
    <property type="entry name" value="ABC TRANSPORTER PERMEASE PROTEIN MG189-RELATED-RELATED"/>
    <property type="match status" value="1"/>
</dbReference>
<feature type="transmembrane region" description="Helical" evidence="7">
    <location>
        <begin position="212"/>
        <end position="237"/>
    </location>
</feature>
<feature type="region of interest" description="Disordered" evidence="8">
    <location>
        <begin position="1"/>
        <end position="27"/>
    </location>
</feature>
<evidence type="ECO:0000256" key="6">
    <source>
        <dbReference type="ARBA" id="ARBA00023136"/>
    </source>
</evidence>
<keyword evidence="5 7" id="KW-1133">Transmembrane helix</keyword>
<dbReference type="AlphaFoldDB" id="A0A1G6VE98"/>
<evidence type="ECO:0000256" key="8">
    <source>
        <dbReference type="SAM" id="MobiDB-lite"/>
    </source>
</evidence>
<keyword evidence="4 7" id="KW-0812">Transmembrane</keyword>
<reference evidence="10 11" key="1">
    <citation type="submission" date="2016-10" db="EMBL/GenBank/DDBJ databases">
        <authorList>
            <person name="de Groot N.N."/>
        </authorList>
    </citation>
    <scope>NUCLEOTIDE SEQUENCE [LARGE SCALE GENOMIC DNA]</scope>
    <source>
        <strain evidence="10 11">MON 2.2</strain>
    </source>
</reference>
<keyword evidence="3" id="KW-1003">Cell membrane</keyword>
<evidence type="ECO:0000256" key="3">
    <source>
        <dbReference type="ARBA" id="ARBA00022475"/>
    </source>
</evidence>
<feature type="domain" description="ABC transmembrane type-1" evidence="9">
    <location>
        <begin position="100"/>
        <end position="292"/>
    </location>
</feature>
<name>A0A1G6VE98_9ACTN</name>
<sequence length="306" mass="33997">MTTTTAPAQPDSVRPGRSPRPWDARTQRPAGNRVLRGIIKHAVLLSFLAVMLYPVLWMVGASFRPGNQTFAGLSLFSDTYTVQNYVDGWSVGNLNFSRYFVNSAIITIGQILGNLFACSLTAYAFARLEFPFKRVLFGLVIATMLLPQHVTLIPKYIIFNQMGWVNTYLPLTVPHFFGVDAFFIFLMVQFIRTLPKSLDESARIDGCGHWGIFWRIIMPMSLPAIGTTAMFTFVWAWNDLLGPLLYLPGSDLWTVSLGLNAFLDQTGQSTYGTLFAMATLSLAPIVGFFIASQRLLVEGIATTGLK</sequence>
<dbReference type="RefSeq" id="WP_090591413.1">
    <property type="nucleotide sequence ID" value="NZ_LT629688.1"/>
</dbReference>
<dbReference type="PANTHER" id="PTHR43744:SF6">
    <property type="entry name" value="ABC TRANSPORTER PERMEASE PROTEIN YESQ-RELATED"/>
    <property type="match status" value="1"/>
</dbReference>
<feature type="transmembrane region" description="Helical" evidence="7">
    <location>
        <begin position="271"/>
        <end position="291"/>
    </location>
</feature>
<evidence type="ECO:0000313" key="11">
    <source>
        <dbReference type="Proteomes" id="UP000198546"/>
    </source>
</evidence>
<comment type="subcellular location">
    <subcellularLocation>
        <location evidence="1 7">Cell membrane</location>
        <topology evidence="1 7">Multi-pass membrane protein</topology>
    </subcellularLocation>
</comment>
<comment type="similarity">
    <text evidence="7">Belongs to the binding-protein-dependent transport system permease family.</text>
</comment>
<keyword evidence="2 7" id="KW-0813">Transport</keyword>
<evidence type="ECO:0000256" key="4">
    <source>
        <dbReference type="ARBA" id="ARBA00022692"/>
    </source>
</evidence>
<dbReference type="InterPro" id="IPR000515">
    <property type="entry name" value="MetI-like"/>
</dbReference>
<evidence type="ECO:0000256" key="1">
    <source>
        <dbReference type="ARBA" id="ARBA00004651"/>
    </source>
</evidence>
<proteinExistence type="inferred from homology"/>
<dbReference type="Gene3D" id="1.10.3720.10">
    <property type="entry name" value="MetI-like"/>
    <property type="match status" value="1"/>
</dbReference>
<feature type="transmembrane region" description="Helical" evidence="7">
    <location>
        <begin position="135"/>
        <end position="159"/>
    </location>
</feature>
<feature type="transmembrane region" description="Helical" evidence="7">
    <location>
        <begin position="171"/>
        <end position="191"/>
    </location>
</feature>
<feature type="transmembrane region" description="Helical" evidence="7">
    <location>
        <begin position="99"/>
        <end position="123"/>
    </location>
</feature>
<protein>
    <submittedName>
        <fullName evidence="10">Multiple sugar transport system permease protein</fullName>
    </submittedName>
</protein>
<dbReference type="GO" id="GO:0055085">
    <property type="term" value="P:transmembrane transport"/>
    <property type="evidence" value="ECO:0007669"/>
    <property type="project" value="InterPro"/>
</dbReference>
<evidence type="ECO:0000313" key="10">
    <source>
        <dbReference type="EMBL" id="SDD51723.1"/>
    </source>
</evidence>
<dbReference type="Pfam" id="PF00528">
    <property type="entry name" value="BPD_transp_1"/>
    <property type="match status" value="1"/>
</dbReference>